<sequence>MGGCTLVRKGIPMIRRRILTGAAVAALSFTGLGMSGAQAAPVQSAPVQTAWSSCMPTMPYITYPSLYIGQRPYAQTALDIQINGAGCEVRALSGSVMNLQKRLRAHGYSYVAVDGSFGSATRSAVISFQRSRGLVQDGIVGPATQRYIGLAYVVA</sequence>
<dbReference type="InterPro" id="IPR036366">
    <property type="entry name" value="PGBDSf"/>
</dbReference>
<evidence type="ECO:0000259" key="2">
    <source>
        <dbReference type="Pfam" id="PF01471"/>
    </source>
</evidence>
<keyword evidence="4" id="KW-1185">Reference proteome</keyword>
<accession>A0A542EH10</accession>
<reference evidence="3 4" key="1">
    <citation type="submission" date="2019-06" db="EMBL/GenBank/DDBJ databases">
        <title>Sequencing the genomes of 1000 actinobacteria strains.</title>
        <authorList>
            <person name="Klenk H.-P."/>
        </authorList>
    </citation>
    <scope>NUCLEOTIDE SEQUENCE [LARGE SCALE GENOMIC DNA]</scope>
    <source>
        <strain evidence="3 4">DSM 19828</strain>
    </source>
</reference>
<protein>
    <submittedName>
        <fullName evidence="3">Putative peptidoglycan binding protein</fullName>
    </submittedName>
</protein>
<proteinExistence type="predicted"/>
<dbReference type="InterPro" id="IPR002477">
    <property type="entry name" value="Peptidoglycan-bd-like"/>
</dbReference>
<dbReference type="SUPFAM" id="SSF47090">
    <property type="entry name" value="PGBD-like"/>
    <property type="match status" value="1"/>
</dbReference>
<dbReference type="AlphaFoldDB" id="A0A542EH10"/>
<dbReference type="Gene3D" id="1.10.101.10">
    <property type="entry name" value="PGBD-like superfamily/PGBD"/>
    <property type="match status" value="1"/>
</dbReference>
<organism evidence="3 4">
    <name type="scientific">Yimella lutea</name>
    <dbReference type="NCBI Taxonomy" id="587872"/>
    <lineage>
        <taxon>Bacteria</taxon>
        <taxon>Bacillati</taxon>
        <taxon>Actinomycetota</taxon>
        <taxon>Actinomycetes</taxon>
        <taxon>Micrococcales</taxon>
        <taxon>Dermacoccaceae</taxon>
        <taxon>Yimella</taxon>
    </lineage>
</organism>
<keyword evidence="1" id="KW-0732">Signal</keyword>
<feature type="signal peptide" evidence="1">
    <location>
        <begin position="1"/>
        <end position="39"/>
    </location>
</feature>
<gene>
    <name evidence="3" type="ORF">FB459_2073</name>
</gene>
<feature type="chain" id="PRO_5021735728" evidence="1">
    <location>
        <begin position="40"/>
        <end position="155"/>
    </location>
</feature>
<dbReference type="Pfam" id="PF01471">
    <property type="entry name" value="PG_binding_1"/>
    <property type="match status" value="1"/>
</dbReference>
<name>A0A542EH10_9MICO</name>
<dbReference type="InterPro" id="IPR036365">
    <property type="entry name" value="PGBD-like_sf"/>
</dbReference>
<comment type="caution">
    <text evidence="3">The sequence shown here is derived from an EMBL/GenBank/DDBJ whole genome shotgun (WGS) entry which is preliminary data.</text>
</comment>
<evidence type="ECO:0000313" key="3">
    <source>
        <dbReference type="EMBL" id="TQJ14605.1"/>
    </source>
</evidence>
<evidence type="ECO:0000256" key="1">
    <source>
        <dbReference type="SAM" id="SignalP"/>
    </source>
</evidence>
<dbReference type="Proteomes" id="UP000320806">
    <property type="component" value="Unassembled WGS sequence"/>
</dbReference>
<evidence type="ECO:0000313" key="4">
    <source>
        <dbReference type="Proteomes" id="UP000320806"/>
    </source>
</evidence>
<feature type="domain" description="Peptidoglycan binding-like" evidence="2">
    <location>
        <begin position="95"/>
        <end position="145"/>
    </location>
</feature>
<dbReference type="EMBL" id="VFMO01000001">
    <property type="protein sequence ID" value="TQJ14605.1"/>
    <property type="molecule type" value="Genomic_DNA"/>
</dbReference>